<organism evidence="2 3">
    <name type="scientific">Sutterella wadsworthensis 2_1_59BFAA</name>
    <dbReference type="NCBI Taxonomy" id="742823"/>
    <lineage>
        <taxon>Bacteria</taxon>
        <taxon>Pseudomonadati</taxon>
        <taxon>Pseudomonadota</taxon>
        <taxon>Betaproteobacteria</taxon>
        <taxon>Burkholderiales</taxon>
        <taxon>Sutterellaceae</taxon>
        <taxon>Sutterella</taxon>
    </lineage>
</organism>
<sequence>MNDWRKVLRCRMSGTRAGRAWMVWAIWGMLGTAFTMEGTTGTEGLGGLGMAALLTAPFWLAFVLWPLFWIWRRVRDRQLWTEKVELLVHDPESSEPFGLEVLFGRDGVRVAVDEVNGVEGLSDALTGIPTRKPDEAAGIPFETYDAADLAAWGVAWLEVHPDGEGALAEFARWTDTLRHADNAARR</sequence>
<proteinExistence type="predicted"/>
<evidence type="ECO:0000256" key="1">
    <source>
        <dbReference type="SAM" id="Phobius"/>
    </source>
</evidence>
<keyword evidence="1" id="KW-1133">Transmembrane helix</keyword>
<evidence type="ECO:0000313" key="2">
    <source>
        <dbReference type="EMBL" id="EKB30745.1"/>
    </source>
</evidence>
<reference evidence="2 3" key="1">
    <citation type="submission" date="2012-05" db="EMBL/GenBank/DDBJ databases">
        <title>The Genome Sequence of Sutterella wadsworthensis 2_1_59BFAA.</title>
        <authorList>
            <consortium name="The Broad Institute Genome Sequencing Platform"/>
            <person name="Earl A."/>
            <person name="Ward D."/>
            <person name="Feldgarden M."/>
            <person name="Gevers D."/>
            <person name="Daigneault M."/>
            <person name="Strauss J."/>
            <person name="Allen-Vercoe E."/>
            <person name="Walker B."/>
            <person name="Young S.K."/>
            <person name="Zeng Q."/>
            <person name="Gargeya S."/>
            <person name="Fitzgerald M."/>
            <person name="Haas B."/>
            <person name="Abouelleil A."/>
            <person name="Alvarado L."/>
            <person name="Arachchi H.M."/>
            <person name="Berlin A.M."/>
            <person name="Chapman S.B."/>
            <person name="Goldberg J."/>
            <person name="Griggs A."/>
            <person name="Gujja S."/>
            <person name="Hansen M."/>
            <person name="Howarth C."/>
            <person name="Imamovic A."/>
            <person name="Larimer J."/>
            <person name="McCowen C."/>
            <person name="Montmayeur A."/>
            <person name="Murphy C."/>
            <person name="Neiman D."/>
            <person name="Pearson M."/>
            <person name="Priest M."/>
            <person name="Roberts A."/>
            <person name="Saif S."/>
            <person name="Shea T."/>
            <person name="Sisk P."/>
            <person name="Sykes S."/>
            <person name="Wortman J."/>
            <person name="Nusbaum C."/>
            <person name="Birren B."/>
        </authorList>
    </citation>
    <scope>NUCLEOTIDE SEQUENCE [LARGE SCALE GENOMIC DNA]</scope>
    <source>
        <strain evidence="2 3">2_1_59BFAA</strain>
    </source>
</reference>
<dbReference type="STRING" id="742823.HMPREF9465_01792"/>
<protein>
    <submittedName>
        <fullName evidence="2">Uncharacterized protein</fullName>
    </submittedName>
</protein>
<feature type="transmembrane region" description="Helical" evidence="1">
    <location>
        <begin position="20"/>
        <end position="36"/>
    </location>
</feature>
<feature type="transmembrane region" description="Helical" evidence="1">
    <location>
        <begin position="48"/>
        <end position="71"/>
    </location>
</feature>
<dbReference type="HOGENOM" id="CLU_1453716_0_0_4"/>
<gene>
    <name evidence="2" type="ORF">HMPREF9465_01792</name>
</gene>
<name>K1JGP8_9BURK</name>
<keyword evidence="3" id="KW-1185">Reference proteome</keyword>
<dbReference type="Proteomes" id="UP000005835">
    <property type="component" value="Unassembled WGS sequence"/>
</dbReference>
<dbReference type="eggNOG" id="ENOG5032QIS">
    <property type="taxonomic scope" value="Bacteria"/>
</dbReference>
<dbReference type="EMBL" id="ADMG01000037">
    <property type="protein sequence ID" value="EKB30745.1"/>
    <property type="molecule type" value="Genomic_DNA"/>
</dbReference>
<comment type="caution">
    <text evidence="2">The sequence shown here is derived from an EMBL/GenBank/DDBJ whole genome shotgun (WGS) entry which is preliminary data.</text>
</comment>
<dbReference type="AlphaFoldDB" id="K1JGP8"/>
<keyword evidence="1" id="KW-0472">Membrane</keyword>
<accession>K1JGP8</accession>
<evidence type="ECO:0000313" key="3">
    <source>
        <dbReference type="Proteomes" id="UP000005835"/>
    </source>
</evidence>
<dbReference type="PATRIC" id="fig|742823.3.peg.1787"/>
<keyword evidence="1" id="KW-0812">Transmembrane</keyword>